<dbReference type="PRINTS" id="PR00778">
    <property type="entry name" value="HTHARSR"/>
</dbReference>
<comment type="caution">
    <text evidence="3">The sequence shown here is derived from an EMBL/GenBank/DDBJ whole genome shotgun (WGS) entry which is preliminary data.</text>
</comment>
<dbReference type="GO" id="GO:0032791">
    <property type="term" value="F:lead ion binding"/>
    <property type="evidence" value="ECO:0007669"/>
    <property type="project" value="TreeGrafter"/>
</dbReference>
<sequence length="255" mass="26833">MDANIASPAALIGDPVRAAMLLALQDGRAQPAGALAWAAGVTAQAASNHLSKLVEGGLLSVEREGRHRYYRLASPEVAHAIEALSAIAAPVRSLEIPRSPKARALRDARCCYGHLAGRLGVKVADALVERGLLAPADDKLYEVTEEGRAWFGELGIEVSTLSSPRGVARRCLDWTERRHHLAGPLGVKLLAAMSARGWLAPEDKGRAVRLTPKGASSLRDLLDVSLATTAGSRPDPALGNSPTIPTDLGRAASRS</sequence>
<keyword evidence="4" id="KW-1185">Reference proteome</keyword>
<evidence type="ECO:0000259" key="2">
    <source>
        <dbReference type="PROSITE" id="PS50987"/>
    </source>
</evidence>
<dbReference type="Pfam" id="PF12840">
    <property type="entry name" value="HTH_20"/>
    <property type="match status" value="1"/>
</dbReference>
<organism evidence="3 4">
    <name type="scientific">Caulobacter endophyticus</name>
    <dbReference type="NCBI Taxonomy" id="2172652"/>
    <lineage>
        <taxon>Bacteria</taxon>
        <taxon>Pseudomonadati</taxon>
        <taxon>Pseudomonadota</taxon>
        <taxon>Alphaproteobacteria</taxon>
        <taxon>Caulobacterales</taxon>
        <taxon>Caulobacteraceae</taxon>
        <taxon>Caulobacter</taxon>
    </lineage>
</organism>
<reference evidence="3 4" key="1">
    <citation type="submission" date="2018-04" db="EMBL/GenBank/DDBJ databases">
        <title>The genome sequence of Caulobacter sp. 744.</title>
        <authorList>
            <person name="Gao J."/>
            <person name="Sun J."/>
        </authorList>
    </citation>
    <scope>NUCLEOTIDE SEQUENCE [LARGE SCALE GENOMIC DNA]</scope>
    <source>
        <strain evidence="3 4">774</strain>
    </source>
</reference>
<dbReference type="InterPro" id="IPR011991">
    <property type="entry name" value="ArsR-like_HTH"/>
</dbReference>
<name>A0A2T9JU16_9CAUL</name>
<dbReference type="GO" id="GO:0010288">
    <property type="term" value="P:response to lead ion"/>
    <property type="evidence" value="ECO:0007669"/>
    <property type="project" value="TreeGrafter"/>
</dbReference>
<dbReference type="CDD" id="cd00090">
    <property type="entry name" value="HTH_ARSR"/>
    <property type="match status" value="1"/>
</dbReference>
<feature type="domain" description="HTH arsR-type" evidence="2">
    <location>
        <begin position="1"/>
        <end position="92"/>
    </location>
</feature>
<dbReference type="PROSITE" id="PS50987">
    <property type="entry name" value="HTH_ARSR_2"/>
    <property type="match status" value="1"/>
</dbReference>
<dbReference type="GO" id="GO:0003700">
    <property type="term" value="F:DNA-binding transcription factor activity"/>
    <property type="evidence" value="ECO:0007669"/>
    <property type="project" value="InterPro"/>
</dbReference>
<dbReference type="SMART" id="SM00418">
    <property type="entry name" value="HTH_ARSR"/>
    <property type="match status" value="1"/>
</dbReference>
<proteinExistence type="predicted"/>
<evidence type="ECO:0000256" key="1">
    <source>
        <dbReference type="SAM" id="MobiDB-lite"/>
    </source>
</evidence>
<accession>A0A2T9JU16</accession>
<protein>
    <submittedName>
        <fullName evidence="3">Transcriptional regulator</fullName>
    </submittedName>
</protein>
<dbReference type="PANTHER" id="PTHR39168">
    <property type="entry name" value="TRANSCRIPTIONAL REGULATOR-RELATED"/>
    <property type="match status" value="1"/>
</dbReference>
<dbReference type="PANTHER" id="PTHR39168:SF1">
    <property type="entry name" value="TRANSCRIPTIONAL REGULATORY PROTEIN"/>
    <property type="match status" value="1"/>
</dbReference>
<dbReference type="Proteomes" id="UP000245073">
    <property type="component" value="Unassembled WGS sequence"/>
</dbReference>
<dbReference type="EMBL" id="QDKQ01000053">
    <property type="protein sequence ID" value="PVM87190.1"/>
    <property type="molecule type" value="Genomic_DNA"/>
</dbReference>
<dbReference type="GO" id="GO:0046686">
    <property type="term" value="P:response to cadmium ion"/>
    <property type="evidence" value="ECO:0007669"/>
    <property type="project" value="TreeGrafter"/>
</dbReference>
<gene>
    <name evidence="3" type="ORF">DDF67_14900</name>
</gene>
<dbReference type="InterPro" id="IPR052543">
    <property type="entry name" value="HTH_Metal-responsive_Reg"/>
</dbReference>
<dbReference type="OrthoDB" id="9797716at2"/>
<dbReference type="InterPro" id="IPR036390">
    <property type="entry name" value="WH_DNA-bd_sf"/>
</dbReference>
<evidence type="ECO:0000313" key="4">
    <source>
        <dbReference type="Proteomes" id="UP000245073"/>
    </source>
</evidence>
<dbReference type="GO" id="GO:0003677">
    <property type="term" value="F:DNA binding"/>
    <property type="evidence" value="ECO:0007669"/>
    <property type="project" value="TreeGrafter"/>
</dbReference>
<evidence type="ECO:0000313" key="3">
    <source>
        <dbReference type="EMBL" id="PVM87190.1"/>
    </source>
</evidence>
<dbReference type="InterPro" id="IPR036388">
    <property type="entry name" value="WH-like_DNA-bd_sf"/>
</dbReference>
<dbReference type="InterPro" id="IPR001845">
    <property type="entry name" value="HTH_ArsR_DNA-bd_dom"/>
</dbReference>
<dbReference type="SUPFAM" id="SSF46785">
    <property type="entry name" value="Winged helix' DNA-binding domain"/>
    <property type="match status" value="1"/>
</dbReference>
<dbReference type="Gene3D" id="1.10.10.10">
    <property type="entry name" value="Winged helix-like DNA-binding domain superfamily/Winged helix DNA-binding domain"/>
    <property type="match status" value="1"/>
</dbReference>
<feature type="region of interest" description="Disordered" evidence="1">
    <location>
        <begin position="229"/>
        <end position="255"/>
    </location>
</feature>
<dbReference type="AlphaFoldDB" id="A0A2T9JU16"/>
<dbReference type="GO" id="GO:0097063">
    <property type="term" value="F:cadmium ion sensor activity"/>
    <property type="evidence" value="ECO:0007669"/>
    <property type="project" value="TreeGrafter"/>
</dbReference>